<dbReference type="SUPFAM" id="SSF50998">
    <property type="entry name" value="Quinoprotein alcohol dehydrogenase-like"/>
    <property type="match status" value="1"/>
</dbReference>
<evidence type="ECO:0000256" key="3">
    <source>
        <dbReference type="ARBA" id="ARBA00023237"/>
    </source>
</evidence>
<dbReference type="EMBL" id="CP017476">
    <property type="protein sequence ID" value="AOW13266.1"/>
    <property type="molecule type" value="Genomic_DNA"/>
</dbReference>
<evidence type="ECO:0000256" key="4">
    <source>
        <dbReference type="HAMAP-Rule" id="MF_00923"/>
    </source>
</evidence>
<evidence type="ECO:0000313" key="8">
    <source>
        <dbReference type="Proteomes" id="UP000185657"/>
    </source>
</evidence>
<gene>
    <name evidence="4" type="primary">bamB</name>
    <name evidence="6" type="ORF">LPB072_10785</name>
    <name evidence="7" type="ORF">LPB72_06595</name>
</gene>
<keyword evidence="4" id="KW-0449">Lipoprotein</keyword>
<keyword evidence="8" id="KW-1185">Reference proteome</keyword>
<comment type="subcellular location">
    <subcellularLocation>
        <location evidence="4">Cell outer membrane</location>
        <topology evidence="4">Lipid-anchor</topology>
    </subcellularLocation>
</comment>
<dbReference type="PANTHER" id="PTHR34512">
    <property type="entry name" value="CELL SURFACE PROTEIN"/>
    <property type="match status" value="1"/>
</dbReference>
<evidence type="ECO:0000256" key="1">
    <source>
        <dbReference type="ARBA" id="ARBA00022729"/>
    </source>
</evidence>
<evidence type="ECO:0000313" key="9">
    <source>
        <dbReference type="Proteomes" id="UP000185680"/>
    </source>
</evidence>
<dbReference type="OrthoDB" id="5173551at2"/>
<comment type="similarity">
    <text evidence="4">Belongs to the BamB family.</text>
</comment>
<dbReference type="InterPro" id="IPR018391">
    <property type="entry name" value="PQQ_b-propeller_rpt"/>
</dbReference>
<dbReference type="GO" id="GO:0043165">
    <property type="term" value="P:Gram-negative-bacterium-type cell outer membrane assembly"/>
    <property type="evidence" value="ECO:0007669"/>
    <property type="project" value="UniProtKB-UniRule"/>
</dbReference>
<proteinExistence type="inferred from homology"/>
<dbReference type="SMART" id="SM00564">
    <property type="entry name" value="PQQ"/>
    <property type="match status" value="5"/>
</dbReference>
<dbReference type="GO" id="GO:0009279">
    <property type="term" value="C:cell outer membrane"/>
    <property type="evidence" value="ECO:0007669"/>
    <property type="project" value="UniProtKB-SubCell"/>
</dbReference>
<accession>A0A162P8Y5</accession>
<dbReference type="Proteomes" id="UP000185657">
    <property type="component" value="Unassembled WGS sequence"/>
</dbReference>
<evidence type="ECO:0000313" key="6">
    <source>
        <dbReference type="EMBL" id="AOW13266.1"/>
    </source>
</evidence>
<keyword evidence="3 4" id="KW-0998">Cell outer membrane</keyword>
<comment type="subunit">
    <text evidence="4">Part of the Bam complex.</text>
</comment>
<dbReference type="RefSeq" id="WP_066087692.1">
    <property type="nucleotide sequence ID" value="NZ_CP017476.1"/>
</dbReference>
<evidence type="ECO:0000259" key="5">
    <source>
        <dbReference type="Pfam" id="PF13360"/>
    </source>
</evidence>
<evidence type="ECO:0000256" key="2">
    <source>
        <dbReference type="ARBA" id="ARBA00023136"/>
    </source>
</evidence>
<dbReference type="InterPro" id="IPR017687">
    <property type="entry name" value="BamB"/>
</dbReference>
<protein>
    <recommendedName>
        <fullName evidence="4">Outer membrane protein assembly factor BamB</fullName>
    </recommendedName>
</protein>
<dbReference type="STRING" id="1763535.LPB072_10785"/>
<dbReference type="GO" id="GO:0051205">
    <property type="term" value="P:protein insertion into membrane"/>
    <property type="evidence" value="ECO:0007669"/>
    <property type="project" value="UniProtKB-UniRule"/>
</dbReference>
<dbReference type="PROSITE" id="PS51257">
    <property type="entry name" value="PROKAR_LIPOPROTEIN"/>
    <property type="match status" value="1"/>
</dbReference>
<keyword evidence="2 4" id="KW-0472">Membrane</keyword>
<dbReference type="NCBIfam" id="TIGR03300">
    <property type="entry name" value="assembly_YfgL"/>
    <property type="match status" value="1"/>
</dbReference>
<dbReference type="Gene3D" id="2.130.10.10">
    <property type="entry name" value="YVTN repeat-like/Quinoprotein amine dehydrogenase"/>
    <property type="match status" value="1"/>
</dbReference>
<evidence type="ECO:0000313" key="7">
    <source>
        <dbReference type="EMBL" id="OAD42586.1"/>
    </source>
</evidence>
<dbReference type="KEGG" id="hyl:LPB072_10785"/>
<reference evidence="6 9" key="2">
    <citation type="submission" date="2016-10" db="EMBL/GenBank/DDBJ databases">
        <title>Hydorgenophaga sp. LPB0072 isolated from gastropod.</title>
        <authorList>
            <person name="Kim E."/>
            <person name="Yi H."/>
        </authorList>
    </citation>
    <scope>NUCLEOTIDE SEQUENCE [LARGE SCALE GENOMIC DNA]</scope>
    <source>
        <strain evidence="6 9">LPB0072</strain>
    </source>
</reference>
<reference evidence="7 8" key="1">
    <citation type="submission" date="2016-02" db="EMBL/GenBank/DDBJ databases">
        <title>Draft genome sequence of Hydrogenophaga sp. LPB0072.</title>
        <authorList>
            <person name="Shin S.-K."/>
            <person name="Yi H."/>
        </authorList>
    </citation>
    <scope>NUCLEOTIDE SEQUENCE [LARGE SCALE GENOMIC DNA]</scope>
    <source>
        <strain evidence="7 8">LPB0072</strain>
    </source>
</reference>
<feature type="domain" description="Pyrrolo-quinoline quinone repeat" evidence="5">
    <location>
        <begin position="72"/>
        <end position="299"/>
    </location>
</feature>
<keyword evidence="1 4" id="KW-0732">Signal</keyword>
<dbReference type="PANTHER" id="PTHR34512:SF30">
    <property type="entry name" value="OUTER MEMBRANE PROTEIN ASSEMBLY FACTOR BAMB"/>
    <property type="match status" value="1"/>
</dbReference>
<dbReference type="Pfam" id="PF13360">
    <property type="entry name" value="PQQ_2"/>
    <property type="match status" value="1"/>
</dbReference>
<dbReference type="HAMAP" id="MF_00923">
    <property type="entry name" value="OM_assembly_BamB"/>
    <property type="match status" value="1"/>
</dbReference>
<name>A0A162P8Y5_9BURK</name>
<comment type="function">
    <text evidence="4">Part of the outer membrane protein assembly complex, which is involved in assembly and insertion of beta-barrel proteins into the outer membrane.</text>
</comment>
<organism evidence="6 9">
    <name type="scientific">Hydrogenophaga crassostreae</name>
    <dbReference type="NCBI Taxonomy" id="1763535"/>
    <lineage>
        <taxon>Bacteria</taxon>
        <taxon>Pseudomonadati</taxon>
        <taxon>Pseudomonadota</taxon>
        <taxon>Betaproteobacteria</taxon>
        <taxon>Burkholderiales</taxon>
        <taxon>Comamonadaceae</taxon>
        <taxon>Hydrogenophaga</taxon>
    </lineage>
</organism>
<dbReference type="AlphaFoldDB" id="A0A162P8Y5"/>
<sequence>MHKLAQSLGLVGFLVLGLSGCGSTPEKLQPAPLGSPATVLDAAQVWTAKIGESAAPLAPVVVGGRVFVASAKGNVAALDAETGRDIWRVSLNAELGAGVGADGQSAAVITRDNDLVTLRDGREVWRIRLPARSFTAPLVAGGRVFVLMADRSVGAYDGSTGARLWTQSRPSEPLVLGQGGVLLAVGNTLVAGLSARMTGLDPSNGNVQWQALLASSRGTNEVERLVDLVGSVSREGESVCARAFGAAVGCVDTSRGATIWSKVAKGSNGVSGDATRVFATESDGSVQAWQRDNGEAAWRVDRLKFRDLTAPKAVGRAVVIGDANGNVHVLSREDGSDMARFTTDGSAILGAPVVSDQVLIVQTQKGGVYAWRPR</sequence>
<dbReference type="InterPro" id="IPR011047">
    <property type="entry name" value="Quinoprotein_ADH-like_sf"/>
</dbReference>
<keyword evidence="4" id="KW-0564">Palmitate</keyword>
<dbReference type="InterPro" id="IPR015943">
    <property type="entry name" value="WD40/YVTN_repeat-like_dom_sf"/>
</dbReference>
<dbReference type="Proteomes" id="UP000185680">
    <property type="component" value="Chromosome"/>
</dbReference>
<dbReference type="InterPro" id="IPR002372">
    <property type="entry name" value="PQQ_rpt_dom"/>
</dbReference>
<dbReference type="EMBL" id="LVWD01000007">
    <property type="protein sequence ID" value="OAD42586.1"/>
    <property type="molecule type" value="Genomic_DNA"/>
</dbReference>